<gene>
    <name evidence="2" type="ORF">Q2T52_09205</name>
</gene>
<proteinExistence type="predicted"/>
<evidence type="ECO:0000259" key="1">
    <source>
        <dbReference type="Pfam" id="PF01243"/>
    </source>
</evidence>
<dbReference type="Gene3D" id="2.30.110.10">
    <property type="entry name" value="Electron Transport, Fmn-binding Protein, Chain A"/>
    <property type="match status" value="1"/>
</dbReference>
<dbReference type="PANTHER" id="PTHR13343:SF17">
    <property type="entry name" value="CELLULAR REPRESSOR OF E1A-STIMULATED GENES, ISOFORM A"/>
    <property type="match status" value="1"/>
</dbReference>
<feature type="domain" description="Pyridoxamine 5'-phosphate oxidase N-terminal" evidence="1">
    <location>
        <begin position="20"/>
        <end position="142"/>
    </location>
</feature>
<accession>A0ABT8SVU6</accession>
<dbReference type="RefSeq" id="WP_302076414.1">
    <property type="nucleotide sequence ID" value="NZ_JAUKWQ010000002.1"/>
</dbReference>
<reference evidence="2" key="2">
    <citation type="submission" date="2023-07" db="EMBL/GenBank/DDBJ databases">
        <authorList>
            <person name="Sun H."/>
        </authorList>
    </citation>
    <scope>NUCLEOTIDE SEQUENCE</scope>
    <source>
        <strain evidence="2">05753</strain>
    </source>
</reference>
<organism evidence="2 3">
    <name type="scientific">Rhizobium oryzicola</name>
    <dbReference type="NCBI Taxonomy" id="1232668"/>
    <lineage>
        <taxon>Bacteria</taxon>
        <taxon>Pseudomonadati</taxon>
        <taxon>Pseudomonadota</taxon>
        <taxon>Alphaproteobacteria</taxon>
        <taxon>Hyphomicrobiales</taxon>
        <taxon>Rhizobiaceae</taxon>
        <taxon>Rhizobium/Agrobacterium group</taxon>
        <taxon>Rhizobium</taxon>
    </lineage>
</organism>
<dbReference type="Pfam" id="PF01243">
    <property type="entry name" value="PNPOx_N"/>
    <property type="match status" value="1"/>
</dbReference>
<dbReference type="EMBL" id="JAUKWQ010000002">
    <property type="protein sequence ID" value="MDO1582274.1"/>
    <property type="molecule type" value="Genomic_DNA"/>
</dbReference>
<dbReference type="InterPro" id="IPR011576">
    <property type="entry name" value="Pyridox_Oxase_N"/>
</dbReference>
<reference evidence="2" key="1">
    <citation type="journal article" date="2015" name="Int. J. Syst. Evol. Microbiol.">
        <title>Rhizobium oryzicola sp. nov., potential plant-growth-promoting endophytic bacteria isolated from rice roots.</title>
        <authorList>
            <person name="Zhang X.X."/>
            <person name="Gao J.S."/>
            <person name="Cao Y.H."/>
            <person name="Sheirdil R.A."/>
            <person name="Wang X.C."/>
            <person name="Zhang L."/>
        </authorList>
    </citation>
    <scope>NUCLEOTIDE SEQUENCE</scope>
    <source>
        <strain evidence="2">05753</strain>
    </source>
</reference>
<dbReference type="InterPro" id="IPR037119">
    <property type="entry name" value="Haem_oxidase_HugZ-like_sf"/>
</dbReference>
<keyword evidence="3" id="KW-1185">Reference proteome</keyword>
<name>A0ABT8SVU6_9HYPH</name>
<dbReference type="Proteomes" id="UP001169006">
    <property type="component" value="Unassembled WGS sequence"/>
</dbReference>
<evidence type="ECO:0000313" key="3">
    <source>
        <dbReference type="Proteomes" id="UP001169006"/>
    </source>
</evidence>
<evidence type="ECO:0000313" key="2">
    <source>
        <dbReference type="EMBL" id="MDO1582274.1"/>
    </source>
</evidence>
<dbReference type="PANTHER" id="PTHR13343">
    <property type="entry name" value="CREG1 PROTEIN"/>
    <property type="match status" value="1"/>
</dbReference>
<dbReference type="Gene3D" id="3.20.180.10">
    <property type="entry name" value="PNP-oxidase-like"/>
    <property type="match status" value="1"/>
</dbReference>
<dbReference type="SUPFAM" id="SSF50475">
    <property type="entry name" value="FMN-binding split barrel"/>
    <property type="match status" value="1"/>
</dbReference>
<protein>
    <submittedName>
        <fullName evidence="2">Pyridoxamine 5'-phosphate oxidase family protein</fullName>
    </submittedName>
</protein>
<sequence>MNEKSPAFRDVDESARQLAHKLIRESRAASLAVIDAATGYPSASRCLLGTDLDGTPIILISSLASHTQSLQHDPRCSVLAGNVGKGDPLAHPRITVLAEASSLDRDGPDYARIRSRFLARHPKAALYADFADFRFLRLTPVSASLNGGFGKAYVLTREDLTIAVEEPAAWLSLFEELSSVADLPAQLAELAGATVKSGWRIVGIDPAGVDISSTDVTLRYSISGLMGSPAAMKAALTAAC</sequence>
<dbReference type="InterPro" id="IPR012349">
    <property type="entry name" value="Split_barrel_FMN-bd"/>
</dbReference>
<comment type="caution">
    <text evidence="2">The sequence shown here is derived from an EMBL/GenBank/DDBJ whole genome shotgun (WGS) entry which is preliminary data.</text>
</comment>